<dbReference type="SUPFAM" id="SSF75304">
    <property type="entry name" value="Amidase signature (AS) enzymes"/>
    <property type="match status" value="1"/>
</dbReference>
<gene>
    <name evidence="3" type="ORF">ALP24_01445</name>
</gene>
<evidence type="ECO:0000313" key="3">
    <source>
        <dbReference type="EMBL" id="RMU68013.1"/>
    </source>
</evidence>
<dbReference type="GO" id="GO:0003824">
    <property type="term" value="F:catalytic activity"/>
    <property type="evidence" value="ECO:0007669"/>
    <property type="project" value="InterPro"/>
</dbReference>
<evidence type="ECO:0000259" key="2">
    <source>
        <dbReference type="Pfam" id="PF01425"/>
    </source>
</evidence>
<proteinExistence type="inferred from homology"/>
<dbReference type="InterPro" id="IPR000120">
    <property type="entry name" value="Amidase"/>
</dbReference>
<dbReference type="InterPro" id="IPR023631">
    <property type="entry name" value="Amidase_dom"/>
</dbReference>
<organism evidence="3 4">
    <name type="scientific">Pseudomonas syringae pv. aptata</name>
    <dbReference type="NCBI Taxonomy" id="83167"/>
    <lineage>
        <taxon>Bacteria</taxon>
        <taxon>Pseudomonadati</taxon>
        <taxon>Pseudomonadota</taxon>
        <taxon>Gammaproteobacteria</taxon>
        <taxon>Pseudomonadales</taxon>
        <taxon>Pseudomonadaceae</taxon>
        <taxon>Pseudomonas</taxon>
        <taxon>Pseudomonas syringae</taxon>
    </lineage>
</organism>
<dbReference type="Pfam" id="PF01425">
    <property type="entry name" value="Amidase"/>
    <property type="match status" value="1"/>
</dbReference>
<dbReference type="EMBL" id="RBUF01000707">
    <property type="protein sequence ID" value="RMU68013.1"/>
    <property type="molecule type" value="Genomic_DNA"/>
</dbReference>
<dbReference type="AlphaFoldDB" id="A0A3M5WEH9"/>
<dbReference type="Gene3D" id="3.90.1300.10">
    <property type="entry name" value="Amidase signature (AS) domain"/>
    <property type="match status" value="1"/>
</dbReference>
<dbReference type="InterPro" id="IPR036928">
    <property type="entry name" value="AS_sf"/>
</dbReference>
<evidence type="ECO:0000256" key="1">
    <source>
        <dbReference type="ARBA" id="ARBA00009199"/>
    </source>
</evidence>
<comment type="similarity">
    <text evidence="1">Belongs to the amidase family.</text>
</comment>
<feature type="domain" description="Amidase" evidence="2">
    <location>
        <begin position="84"/>
        <end position="204"/>
    </location>
</feature>
<dbReference type="PANTHER" id="PTHR11895:SF7">
    <property type="entry name" value="GLUTAMYL-TRNA(GLN) AMIDOTRANSFERASE SUBUNIT A, MITOCHONDRIAL"/>
    <property type="match status" value="1"/>
</dbReference>
<dbReference type="Proteomes" id="UP000274315">
    <property type="component" value="Unassembled WGS sequence"/>
</dbReference>
<dbReference type="PANTHER" id="PTHR11895">
    <property type="entry name" value="TRANSAMIDASE"/>
    <property type="match status" value="1"/>
</dbReference>
<sequence>MESALLGEPDARQHANNLRLLAALPRGAGIERRERIVDYEIVELAALLREGNPQRLTAEQVLVEYWSRITRFNGPQETYGDNGKYNAFVRLEDFSTLLEQARLADQWLTTPDDQRGPAPPLCGIPFGIKDSFAIQGLESKNGTQAFSGNLALRDATCVARLRAQGALIIGHTICSELSTHTVGQFAGNAWDPIRTPGGSSQGSGVDCTAVRRSTGRRDGRLDYHSCGCEWRQRNKTIAGIGIWRRRNAPAKRLGRGRPHGPFDPRCVADCP</sequence>
<evidence type="ECO:0000313" key="4">
    <source>
        <dbReference type="Proteomes" id="UP000274315"/>
    </source>
</evidence>
<protein>
    <submittedName>
        <fullName evidence="3">Amidase</fullName>
    </submittedName>
</protein>
<reference evidence="3 4" key="1">
    <citation type="submission" date="2018-08" db="EMBL/GenBank/DDBJ databases">
        <title>Recombination of ecologically and evolutionarily significant loci maintains genetic cohesion in the Pseudomonas syringae species complex.</title>
        <authorList>
            <person name="Dillon M."/>
            <person name="Thakur S."/>
            <person name="Almeida R.N.D."/>
            <person name="Weir B.S."/>
            <person name="Guttman D.S."/>
        </authorList>
    </citation>
    <scope>NUCLEOTIDE SEQUENCE [LARGE SCALE GENOMIC DNA]</scope>
    <source>
        <strain evidence="3 4">ICMP 11935</strain>
    </source>
</reference>
<name>A0A3M5WEH9_PSEAP</name>
<accession>A0A3M5WEH9</accession>
<comment type="caution">
    <text evidence="3">The sequence shown here is derived from an EMBL/GenBank/DDBJ whole genome shotgun (WGS) entry which is preliminary data.</text>
</comment>